<evidence type="ECO:0000256" key="1">
    <source>
        <dbReference type="SAM" id="MobiDB-lite"/>
    </source>
</evidence>
<proteinExistence type="predicted"/>
<feature type="region of interest" description="Disordered" evidence="1">
    <location>
        <begin position="227"/>
        <end position="247"/>
    </location>
</feature>
<feature type="region of interest" description="Disordered" evidence="1">
    <location>
        <begin position="436"/>
        <end position="508"/>
    </location>
</feature>
<dbReference type="Proteomes" id="UP001164746">
    <property type="component" value="Chromosome 4"/>
</dbReference>
<accession>A0ABY7E062</accession>
<feature type="compositionally biased region" description="Acidic residues" evidence="1">
    <location>
        <begin position="227"/>
        <end position="241"/>
    </location>
</feature>
<feature type="region of interest" description="Disordered" evidence="1">
    <location>
        <begin position="274"/>
        <end position="308"/>
    </location>
</feature>
<evidence type="ECO:0000313" key="3">
    <source>
        <dbReference type="EMBL" id="WAR02316.1"/>
    </source>
</evidence>
<gene>
    <name evidence="3" type="ORF">MAR_008874</name>
</gene>
<keyword evidence="2" id="KW-1133">Transmembrane helix</keyword>
<reference evidence="3" key="1">
    <citation type="submission" date="2022-11" db="EMBL/GenBank/DDBJ databases">
        <title>Centuries of genome instability and evolution in soft-shell clam transmissible cancer (bioRxiv).</title>
        <authorList>
            <person name="Hart S.F.M."/>
            <person name="Yonemitsu M.A."/>
            <person name="Giersch R.M."/>
            <person name="Beal B.F."/>
            <person name="Arriagada G."/>
            <person name="Davis B.W."/>
            <person name="Ostrander E.A."/>
            <person name="Goff S.P."/>
            <person name="Metzger M.J."/>
        </authorList>
    </citation>
    <scope>NUCLEOTIDE SEQUENCE</scope>
    <source>
        <strain evidence="3">MELC-2E11</strain>
        <tissue evidence="3">Siphon/mantle</tissue>
    </source>
</reference>
<sequence>MLRSVHGFLLPPPKYSEALRYPKPDSFTTSPRQFNCQSVVNISDETYLFSNSSDPAEIPYTNLDSHNHSHGDTFGSKLKINACKKCNDGKPLILLEAIPETLASSGENCVEKTYAQLEVVAAGHTSFTTLKEGDTKAEVRAKNDCNSKELASQAMCGVGARDGCEGLAEVMGGMNHCREVASANAKVMPVPVNGMITPDKMMVETLLSEMSEINNDSLLVNGDIEDMNGDISDLDDFDDDLPPPPREVLEMECSMEPEAQTKQDLHDLAQVLSREATERRDSDSGSSEHAPLLQQPPDAQSNYPKDTFDENVDESIKYKRKVDNGHEYAESGYTESSQMEFREHLFNKSNDHAVDTVIYSEPEFSSSDISIKKSGGSPKSAIDMCQRTLKRTNNGMDHTVYELSPSESFCYSADNVQDDSKRLQEHSSNEAICRIGRSSSSLTEPTKKRQPLSRDTSVSFKKPLVVGPRGGERASVRVDMQPRDGEVEPADGEPLVTPNTHNSITSIPSNINLEDSRTYYKRKAADRGTLYCAIGGITVVAIIVFLLIYFA</sequence>
<organism evidence="3 4">
    <name type="scientific">Mya arenaria</name>
    <name type="common">Soft-shell clam</name>
    <dbReference type="NCBI Taxonomy" id="6604"/>
    <lineage>
        <taxon>Eukaryota</taxon>
        <taxon>Metazoa</taxon>
        <taxon>Spiralia</taxon>
        <taxon>Lophotrochozoa</taxon>
        <taxon>Mollusca</taxon>
        <taxon>Bivalvia</taxon>
        <taxon>Autobranchia</taxon>
        <taxon>Heteroconchia</taxon>
        <taxon>Euheterodonta</taxon>
        <taxon>Imparidentia</taxon>
        <taxon>Neoheterodontei</taxon>
        <taxon>Myida</taxon>
        <taxon>Myoidea</taxon>
        <taxon>Myidae</taxon>
        <taxon>Mya</taxon>
    </lineage>
</organism>
<evidence type="ECO:0000256" key="2">
    <source>
        <dbReference type="SAM" id="Phobius"/>
    </source>
</evidence>
<protein>
    <submittedName>
        <fullName evidence="3">Uncharacterized protein</fullName>
    </submittedName>
</protein>
<name>A0ABY7E062_MYAAR</name>
<dbReference type="EMBL" id="CP111015">
    <property type="protein sequence ID" value="WAR02316.1"/>
    <property type="molecule type" value="Genomic_DNA"/>
</dbReference>
<keyword evidence="2" id="KW-0812">Transmembrane</keyword>
<keyword evidence="4" id="KW-1185">Reference proteome</keyword>
<feature type="compositionally biased region" description="Basic and acidic residues" evidence="1">
    <location>
        <begin position="470"/>
        <end position="486"/>
    </location>
</feature>
<feature type="compositionally biased region" description="Polar residues" evidence="1">
    <location>
        <begin position="497"/>
        <end position="508"/>
    </location>
</feature>
<feature type="transmembrane region" description="Helical" evidence="2">
    <location>
        <begin position="530"/>
        <end position="550"/>
    </location>
</feature>
<evidence type="ECO:0000313" key="4">
    <source>
        <dbReference type="Proteomes" id="UP001164746"/>
    </source>
</evidence>
<keyword evidence="2" id="KW-0472">Membrane</keyword>